<dbReference type="Proteomes" id="UP000754883">
    <property type="component" value="Unassembled WGS sequence"/>
</dbReference>
<comment type="caution">
    <text evidence="2">The sequence shown here is derived from an EMBL/GenBank/DDBJ whole genome shotgun (WGS) entry which is preliminary data.</text>
</comment>
<feature type="region of interest" description="Disordered" evidence="1">
    <location>
        <begin position="190"/>
        <end position="211"/>
    </location>
</feature>
<dbReference type="AlphaFoldDB" id="A0A9N9U1T9"/>
<reference evidence="2 3" key="2">
    <citation type="submission" date="2021-10" db="EMBL/GenBank/DDBJ databases">
        <authorList>
            <person name="Piombo E."/>
        </authorList>
    </citation>
    <scope>NUCLEOTIDE SEQUENCE [LARGE SCALE GENOMIC DNA]</scope>
</reference>
<organism evidence="2 3">
    <name type="scientific">Clonostachys byssicola</name>
    <dbReference type="NCBI Taxonomy" id="160290"/>
    <lineage>
        <taxon>Eukaryota</taxon>
        <taxon>Fungi</taxon>
        <taxon>Dikarya</taxon>
        <taxon>Ascomycota</taxon>
        <taxon>Pezizomycotina</taxon>
        <taxon>Sordariomycetes</taxon>
        <taxon>Hypocreomycetidae</taxon>
        <taxon>Hypocreales</taxon>
        <taxon>Bionectriaceae</taxon>
        <taxon>Clonostachys</taxon>
    </lineage>
</organism>
<gene>
    <name evidence="2" type="ORF">CBYS24578_00018093</name>
</gene>
<evidence type="ECO:0000313" key="3">
    <source>
        <dbReference type="Proteomes" id="UP000754883"/>
    </source>
</evidence>
<dbReference type="EMBL" id="CABFNO020001231">
    <property type="protein sequence ID" value="CAG9970348.1"/>
    <property type="molecule type" value="Genomic_DNA"/>
</dbReference>
<evidence type="ECO:0000256" key="1">
    <source>
        <dbReference type="SAM" id="MobiDB-lite"/>
    </source>
</evidence>
<proteinExistence type="predicted"/>
<keyword evidence="3" id="KW-1185">Reference proteome</keyword>
<name>A0A9N9U1T9_9HYPO</name>
<reference evidence="3" key="1">
    <citation type="submission" date="2019-06" db="EMBL/GenBank/DDBJ databases">
        <authorList>
            <person name="Broberg M."/>
        </authorList>
    </citation>
    <scope>NUCLEOTIDE SEQUENCE [LARGE SCALE GENOMIC DNA]</scope>
</reference>
<dbReference type="OrthoDB" id="3431997at2759"/>
<evidence type="ECO:0000313" key="2">
    <source>
        <dbReference type="EMBL" id="CAG9970348.1"/>
    </source>
</evidence>
<accession>A0A9N9U1T9</accession>
<protein>
    <submittedName>
        <fullName evidence="2">Uncharacterized protein</fullName>
    </submittedName>
</protein>
<sequence>MQNHHHQHYFQSEERYDALAGAPPAYTNFASPSYQAVSDSKHRHGRPILFPQQLVFTYRVGRSHSHLGEVKDQPLFLVRIPRWSMGWSDIVLLSGTDKLDAPLASAGVEKGSKTTRTALRVMPHRGSALQHPFETSMDGNYKSKHHFAVPVGADGHLETFEWRQSKGRMVKDLVGGFQFGLKLVRLHGPPAGSSSSAHTGGSDDDEAGGVTSDGRSVVAVFAGERWRYNNAKFRFHNEGSTGELGELFEIVAVMSFIRLFEMQMAQGSSIANSSSAAAASSSAAAAAV</sequence>
<feature type="compositionally biased region" description="Low complexity" evidence="1">
    <location>
        <begin position="190"/>
        <end position="200"/>
    </location>
</feature>